<protein>
    <submittedName>
        <fullName evidence="2">FTH domain-containing protein</fullName>
    </submittedName>
</protein>
<proteinExistence type="predicted"/>
<dbReference type="WBParaSite" id="RSKR_0000724550.1">
    <property type="protein sequence ID" value="RSKR_0000724550.1"/>
    <property type="gene ID" value="RSKR_0000724550"/>
</dbReference>
<organism evidence="1 2">
    <name type="scientific">Rhabditophanes sp. KR3021</name>
    <dbReference type="NCBI Taxonomy" id="114890"/>
    <lineage>
        <taxon>Eukaryota</taxon>
        <taxon>Metazoa</taxon>
        <taxon>Ecdysozoa</taxon>
        <taxon>Nematoda</taxon>
        <taxon>Chromadorea</taxon>
        <taxon>Rhabditida</taxon>
        <taxon>Tylenchina</taxon>
        <taxon>Panagrolaimomorpha</taxon>
        <taxon>Strongyloidoidea</taxon>
        <taxon>Alloionematidae</taxon>
        <taxon>Rhabditophanes</taxon>
    </lineage>
</organism>
<evidence type="ECO:0000313" key="1">
    <source>
        <dbReference type="Proteomes" id="UP000095286"/>
    </source>
</evidence>
<dbReference type="Proteomes" id="UP000095286">
    <property type="component" value="Unplaced"/>
</dbReference>
<accession>A0AC35U422</accession>
<evidence type="ECO:0000313" key="2">
    <source>
        <dbReference type="WBParaSite" id="RSKR_0000724550.1"/>
    </source>
</evidence>
<reference evidence="2" key="1">
    <citation type="submission" date="2016-11" db="UniProtKB">
        <authorList>
            <consortium name="WormBaseParasite"/>
        </authorList>
    </citation>
    <scope>IDENTIFICATION</scope>
    <source>
        <strain evidence="2">KR3021</strain>
    </source>
</reference>
<name>A0AC35U422_9BILA</name>
<sequence length="584" mass="69629">MVSTNGTFMYKALEIPYIYEKCISDFKSLIQFSLLNKKNKQIVDDIPIIEIKKDLNPFYCKVEININNEDSSGVFFRKIFYSDATFVDLVLQQNKAFFDNLSFIKFEFTVFNVAITKKRIKVLNEMINHFLIRTTRLKEIKIITNFNRTSPSGYGYQNIYNLSNIIELICSFKIKNLSKIELCLNKMELVTHILEKSKCYEGQLLSKFKKLKQCLIRFPMPSYSDFHKFDNDGFTKALELFNPTIIFMNIKSERNLLNECFNYLSILRKKGKQSFISLFFLLNITNEREIFEYLTDPLNIDNEECEFKYSPCEFIRSISNVSTTGNFKFVKNLHIKGFFDDDVAFLLNQDSDKYRNFREKLSLMINLHVLYFELEYHTPVLSFLEQIKEFICCFSNTVQYLKIRTFNFNTSGGFNERIAKAYPNLKFLGFLQNMWLDEMGHHSQQIESNFFMVFQNIEVLSISCVKNRQITFPNKLRKIVIDCQCNFNFFDTRKFDTTNYIESLDQKYKSIANFKADFEKLPNHKDCLCSNVNTSLKNVYVVHYIKDQVKYIFFKNTNDWSLHKKHHRKQYLDRKYEKYYFDEK</sequence>